<proteinExistence type="predicted"/>
<keyword evidence="3" id="KW-1185">Reference proteome</keyword>
<evidence type="ECO:0000313" key="2">
    <source>
        <dbReference type="EMBL" id="MBP1854115.1"/>
    </source>
</evidence>
<comment type="caution">
    <text evidence="2">The sequence shown here is derived from an EMBL/GenBank/DDBJ whole genome shotgun (WGS) entry which is preliminary data.</text>
</comment>
<evidence type="ECO:0000259" key="1">
    <source>
        <dbReference type="PROSITE" id="PS51186"/>
    </source>
</evidence>
<accession>A0ABS4E846</accession>
<dbReference type="InterPro" id="IPR051531">
    <property type="entry name" value="N-acetyltransferase"/>
</dbReference>
<dbReference type="Pfam" id="PF13302">
    <property type="entry name" value="Acetyltransf_3"/>
    <property type="match status" value="1"/>
</dbReference>
<dbReference type="SUPFAM" id="SSF55729">
    <property type="entry name" value="Acyl-CoA N-acyltransferases (Nat)"/>
    <property type="match status" value="1"/>
</dbReference>
<dbReference type="InterPro" id="IPR016181">
    <property type="entry name" value="Acyl_CoA_acyltransferase"/>
</dbReference>
<reference evidence="2 3" key="1">
    <citation type="submission" date="2021-03" db="EMBL/GenBank/DDBJ databases">
        <title>Genomic Encyclopedia of Type Strains, Phase IV (KMG-IV): sequencing the most valuable type-strain genomes for metagenomic binning, comparative biology and taxonomic classification.</title>
        <authorList>
            <person name="Goeker M."/>
        </authorList>
    </citation>
    <scope>NUCLEOTIDE SEQUENCE [LARGE SCALE GENOMIC DNA]</scope>
    <source>
        <strain evidence="2 3">DSM 1289</strain>
    </source>
</reference>
<evidence type="ECO:0000313" key="3">
    <source>
        <dbReference type="Proteomes" id="UP000767291"/>
    </source>
</evidence>
<name>A0ABS4E846_9FIRM</name>
<dbReference type="EMBL" id="JAGGJX010000001">
    <property type="protein sequence ID" value="MBP1854115.1"/>
    <property type="molecule type" value="Genomic_DNA"/>
</dbReference>
<dbReference type="RefSeq" id="WP_234925941.1">
    <property type="nucleotide sequence ID" value="NZ_BAAACS010000017.1"/>
</dbReference>
<dbReference type="PROSITE" id="PS51186">
    <property type="entry name" value="GNAT"/>
    <property type="match status" value="1"/>
</dbReference>
<sequence>MNHQYSQMKPLESKNCILREVRLGDAKDMYEYYKLDIVVKYLPINRHTSISKTRKFIKAFFIDNYNMGRVGHYAIISKKDAKVIGNIGFNNIKVNAEEADIGICINPAYWGHGYATELADPIIRYGFDELNLKRIIAETYKENVNSTKPLKNLGFRYFETVSNNFSKESMGNTHLESIKSETLCYRYELLKQRYNRC</sequence>
<gene>
    <name evidence="2" type="ORF">J2Z43_000505</name>
</gene>
<dbReference type="CDD" id="cd04301">
    <property type="entry name" value="NAT_SF"/>
    <property type="match status" value="1"/>
</dbReference>
<dbReference type="Gene3D" id="3.40.630.30">
    <property type="match status" value="1"/>
</dbReference>
<organism evidence="2 3">
    <name type="scientific">Metaclostridioides mangenotii</name>
    <dbReference type="NCBI Taxonomy" id="1540"/>
    <lineage>
        <taxon>Bacteria</taxon>
        <taxon>Bacillati</taxon>
        <taxon>Bacillota</taxon>
        <taxon>Clostridia</taxon>
        <taxon>Peptostreptococcales</taxon>
        <taxon>Peptostreptococcaceae</taxon>
        <taxon>Metaclostridioides</taxon>
    </lineage>
</organism>
<dbReference type="Proteomes" id="UP000767291">
    <property type="component" value="Unassembled WGS sequence"/>
</dbReference>
<protein>
    <submittedName>
        <fullName evidence="2">RimJ/RimL family protein N-acetyltransferase</fullName>
    </submittedName>
</protein>
<dbReference type="InterPro" id="IPR000182">
    <property type="entry name" value="GNAT_dom"/>
</dbReference>
<feature type="domain" description="N-acetyltransferase" evidence="1">
    <location>
        <begin position="16"/>
        <end position="182"/>
    </location>
</feature>
<dbReference type="PANTHER" id="PTHR43792">
    <property type="entry name" value="GNAT FAMILY, PUTATIVE (AFU_ORTHOLOGUE AFUA_3G00765)-RELATED-RELATED"/>
    <property type="match status" value="1"/>
</dbReference>
<dbReference type="PANTHER" id="PTHR43792:SF9">
    <property type="entry name" value="RIBOSOMAL-PROTEIN-ALANINE ACETYLTRANSFERASE"/>
    <property type="match status" value="1"/>
</dbReference>